<gene>
    <name evidence="2" type="ORF">PIB30_040849</name>
</gene>
<dbReference type="InterPro" id="IPR050796">
    <property type="entry name" value="SCF_F-box_component"/>
</dbReference>
<keyword evidence="3" id="KW-1185">Reference proteome</keyword>
<reference evidence="2 3" key="1">
    <citation type="journal article" date="2023" name="Plants (Basel)">
        <title>Bridging the Gap: Combining Genomics and Transcriptomics Approaches to Understand Stylosanthes scabra, an Orphan Legume from the Brazilian Caatinga.</title>
        <authorList>
            <person name="Ferreira-Neto J.R.C."/>
            <person name="da Silva M.D."/>
            <person name="Binneck E."/>
            <person name="de Melo N.F."/>
            <person name="da Silva R.H."/>
            <person name="de Melo A.L.T.M."/>
            <person name="Pandolfi V."/>
            <person name="Bustamante F.O."/>
            <person name="Brasileiro-Vidal A.C."/>
            <person name="Benko-Iseppon A.M."/>
        </authorList>
    </citation>
    <scope>NUCLEOTIDE SEQUENCE [LARGE SCALE GENOMIC DNA]</scope>
    <source>
        <tissue evidence="2">Leaves</tissue>
    </source>
</reference>
<evidence type="ECO:0000313" key="2">
    <source>
        <dbReference type="EMBL" id="MED6219985.1"/>
    </source>
</evidence>
<dbReference type="NCBIfam" id="TIGR01640">
    <property type="entry name" value="F_box_assoc_1"/>
    <property type="match status" value="1"/>
</dbReference>
<sequence length="394" mass="44810">MEKDKKESKNNMLPLEVMREISLRLPINQLTDRIWKNVTSDRSFAKTHYERSLAPTHRYIFIPQYTNLHVSLDLDALSQDIDADASAATITKIPPCPPLKDKTKGPDDNYSIILGSCRGFIALYIHPDSFVIWNPLTGSYRTISCNHIADFTDIPAIYTFSGDILFGFGYDAIRDDYLVILFWNHKETRQGHFDFFSLRSNSWSSFEDDVAIPDHLQRRKNRASMLFYNGAIHWLSHVGNATGTIIVFDASQRIFSEIPVPEEAARKCMDGNLRELGGCLAFYYEKDNVDGGLGTSVTIWVMREYNVHSSWTSYEIPTGYFEPFWLSENGDFIGFDDFPGMATYNVNGELLFRFDRSLHRYSCATCAVYTESLLSLPNDGSEEEEGSSSGVKDS</sequence>
<organism evidence="2 3">
    <name type="scientific">Stylosanthes scabra</name>
    <dbReference type="NCBI Taxonomy" id="79078"/>
    <lineage>
        <taxon>Eukaryota</taxon>
        <taxon>Viridiplantae</taxon>
        <taxon>Streptophyta</taxon>
        <taxon>Embryophyta</taxon>
        <taxon>Tracheophyta</taxon>
        <taxon>Spermatophyta</taxon>
        <taxon>Magnoliopsida</taxon>
        <taxon>eudicotyledons</taxon>
        <taxon>Gunneridae</taxon>
        <taxon>Pentapetalae</taxon>
        <taxon>rosids</taxon>
        <taxon>fabids</taxon>
        <taxon>Fabales</taxon>
        <taxon>Fabaceae</taxon>
        <taxon>Papilionoideae</taxon>
        <taxon>50 kb inversion clade</taxon>
        <taxon>dalbergioids sensu lato</taxon>
        <taxon>Dalbergieae</taxon>
        <taxon>Pterocarpus clade</taxon>
        <taxon>Stylosanthes</taxon>
    </lineage>
</organism>
<evidence type="ECO:0000313" key="3">
    <source>
        <dbReference type="Proteomes" id="UP001341840"/>
    </source>
</evidence>
<protein>
    <recommendedName>
        <fullName evidence="1">F-box associated beta-propeller type 1 domain-containing protein</fullName>
    </recommendedName>
</protein>
<accession>A0ABU6ZDG3</accession>
<dbReference type="PANTHER" id="PTHR31672:SF13">
    <property type="entry name" value="F-BOX PROTEIN CPR30-LIKE"/>
    <property type="match status" value="1"/>
</dbReference>
<dbReference type="EMBL" id="JASCZI010272083">
    <property type="protein sequence ID" value="MED6219985.1"/>
    <property type="molecule type" value="Genomic_DNA"/>
</dbReference>
<name>A0ABU6ZDG3_9FABA</name>
<dbReference type="Proteomes" id="UP001341840">
    <property type="component" value="Unassembled WGS sequence"/>
</dbReference>
<feature type="domain" description="F-box associated beta-propeller type 1" evidence="1">
    <location>
        <begin position="104"/>
        <end position="314"/>
    </location>
</feature>
<dbReference type="InterPro" id="IPR006527">
    <property type="entry name" value="F-box-assoc_dom_typ1"/>
</dbReference>
<comment type="caution">
    <text evidence="2">The sequence shown here is derived from an EMBL/GenBank/DDBJ whole genome shotgun (WGS) entry which is preliminary data.</text>
</comment>
<proteinExistence type="predicted"/>
<dbReference type="PANTHER" id="PTHR31672">
    <property type="entry name" value="BNACNNG10540D PROTEIN"/>
    <property type="match status" value="1"/>
</dbReference>
<dbReference type="Pfam" id="PF07734">
    <property type="entry name" value="FBA_1"/>
    <property type="match status" value="1"/>
</dbReference>
<dbReference type="InterPro" id="IPR017451">
    <property type="entry name" value="F-box-assoc_interact_dom"/>
</dbReference>
<evidence type="ECO:0000259" key="1">
    <source>
        <dbReference type="Pfam" id="PF07734"/>
    </source>
</evidence>